<protein>
    <submittedName>
        <fullName evidence="1">Uncharacterized protein</fullName>
    </submittedName>
</protein>
<name>A0ABS3JSA7_9BACT</name>
<gene>
    <name evidence="1" type="ORF">J2I46_30320</name>
</gene>
<comment type="caution">
    <text evidence="1">The sequence shown here is derived from an EMBL/GenBank/DDBJ whole genome shotgun (WGS) entry which is preliminary data.</text>
</comment>
<evidence type="ECO:0000313" key="2">
    <source>
        <dbReference type="Proteomes" id="UP000664628"/>
    </source>
</evidence>
<keyword evidence="2" id="KW-1185">Reference proteome</keyword>
<proteinExistence type="predicted"/>
<evidence type="ECO:0000313" key="1">
    <source>
        <dbReference type="EMBL" id="MBO0952908.1"/>
    </source>
</evidence>
<dbReference type="EMBL" id="JAFMYW010000015">
    <property type="protein sequence ID" value="MBO0952908.1"/>
    <property type="molecule type" value="Genomic_DNA"/>
</dbReference>
<sequence>MATFHSLLKSFIKEHIAAPGPVASPIPPVVLESAQRWQTHFVCPQALSTVRRLIDQDMLRWLDRQPTYVPERLLLVVERLVPLEYGMVVLTHEAWVKISHALITYEIVQEQLRSVPILEGTAPALVLRHLACIRNVPREVVPL</sequence>
<reference evidence="1 2" key="1">
    <citation type="submission" date="2021-03" db="EMBL/GenBank/DDBJ databases">
        <title>Fibrella sp. HMF5405 genome sequencing and assembly.</title>
        <authorList>
            <person name="Kang H."/>
            <person name="Kim H."/>
            <person name="Bae S."/>
            <person name="Joh K."/>
        </authorList>
    </citation>
    <scope>NUCLEOTIDE SEQUENCE [LARGE SCALE GENOMIC DNA]</scope>
    <source>
        <strain evidence="1 2">HMF5405</strain>
    </source>
</reference>
<dbReference type="Proteomes" id="UP000664628">
    <property type="component" value="Unassembled WGS sequence"/>
</dbReference>
<accession>A0ABS3JSA7</accession>
<dbReference type="RefSeq" id="WP_207332861.1">
    <property type="nucleotide sequence ID" value="NZ_JAFMYW010000015.1"/>
</dbReference>
<organism evidence="1 2">
    <name type="scientific">Fibrella forsythiae</name>
    <dbReference type="NCBI Taxonomy" id="2817061"/>
    <lineage>
        <taxon>Bacteria</taxon>
        <taxon>Pseudomonadati</taxon>
        <taxon>Bacteroidota</taxon>
        <taxon>Cytophagia</taxon>
        <taxon>Cytophagales</taxon>
        <taxon>Spirosomataceae</taxon>
        <taxon>Fibrella</taxon>
    </lineage>
</organism>